<dbReference type="PANTHER" id="PTHR24305:SF237">
    <property type="entry name" value="CYTOCHROME P450 MONOOXYGENASE ATNE-RELATED"/>
    <property type="match status" value="1"/>
</dbReference>
<dbReference type="Pfam" id="PF00067">
    <property type="entry name" value="p450"/>
    <property type="match status" value="1"/>
</dbReference>
<keyword evidence="9 12" id="KW-0408">Iron</keyword>
<dbReference type="GO" id="GO:0016020">
    <property type="term" value="C:membrane"/>
    <property type="evidence" value="ECO:0007669"/>
    <property type="project" value="UniProtKB-SubCell"/>
</dbReference>
<reference evidence="15" key="1">
    <citation type="journal article" date="2021" name="IMA Fungus">
        <title>Genomic characterization of three marine fungi, including Emericellopsis atlantica sp. nov. with signatures of a generalist lifestyle and marine biomass degradation.</title>
        <authorList>
            <person name="Hagestad O.C."/>
            <person name="Hou L."/>
            <person name="Andersen J.H."/>
            <person name="Hansen E.H."/>
            <person name="Altermark B."/>
            <person name="Li C."/>
            <person name="Kuhnert E."/>
            <person name="Cox R.J."/>
            <person name="Crous P.W."/>
            <person name="Spatafora J.W."/>
            <person name="Lail K."/>
            <person name="Amirebrahimi M."/>
            <person name="Lipzen A."/>
            <person name="Pangilinan J."/>
            <person name="Andreopoulos W."/>
            <person name="Hayes R.D."/>
            <person name="Ng V."/>
            <person name="Grigoriev I.V."/>
            <person name="Jackson S.A."/>
            <person name="Sutton T.D.S."/>
            <person name="Dobson A.D.W."/>
            <person name="Rama T."/>
        </authorList>
    </citation>
    <scope>NUCLEOTIDE SEQUENCE</scope>
    <source>
        <strain evidence="15">TRa018bII</strain>
    </source>
</reference>
<dbReference type="OrthoDB" id="1470350at2759"/>
<dbReference type="InterPro" id="IPR002401">
    <property type="entry name" value="Cyt_P450_E_grp-I"/>
</dbReference>
<evidence type="ECO:0000256" key="9">
    <source>
        <dbReference type="ARBA" id="ARBA00023004"/>
    </source>
</evidence>
<comment type="similarity">
    <text evidence="3 13">Belongs to the cytochrome P450 family.</text>
</comment>
<evidence type="ECO:0000256" key="5">
    <source>
        <dbReference type="ARBA" id="ARBA00022692"/>
    </source>
</evidence>
<evidence type="ECO:0000256" key="12">
    <source>
        <dbReference type="PIRSR" id="PIRSR602401-1"/>
    </source>
</evidence>
<keyword evidence="10 13" id="KW-0503">Monooxygenase</keyword>
<organism evidence="15 16">
    <name type="scientific">Amylocarpus encephaloides</name>
    <dbReference type="NCBI Taxonomy" id="45428"/>
    <lineage>
        <taxon>Eukaryota</taxon>
        <taxon>Fungi</taxon>
        <taxon>Dikarya</taxon>
        <taxon>Ascomycota</taxon>
        <taxon>Pezizomycotina</taxon>
        <taxon>Leotiomycetes</taxon>
        <taxon>Helotiales</taxon>
        <taxon>Helotiales incertae sedis</taxon>
        <taxon>Amylocarpus</taxon>
    </lineage>
</organism>
<evidence type="ECO:0000256" key="4">
    <source>
        <dbReference type="ARBA" id="ARBA00022617"/>
    </source>
</evidence>
<dbReference type="CDD" id="cd11061">
    <property type="entry name" value="CYP67-like"/>
    <property type="match status" value="1"/>
</dbReference>
<dbReference type="InterPro" id="IPR036396">
    <property type="entry name" value="Cyt_P450_sf"/>
</dbReference>
<dbReference type="AlphaFoldDB" id="A0A9P8C6C5"/>
<evidence type="ECO:0000313" key="15">
    <source>
        <dbReference type="EMBL" id="KAG9235155.1"/>
    </source>
</evidence>
<dbReference type="Proteomes" id="UP000824998">
    <property type="component" value="Unassembled WGS sequence"/>
</dbReference>
<evidence type="ECO:0000256" key="3">
    <source>
        <dbReference type="ARBA" id="ARBA00010617"/>
    </source>
</evidence>
<dbReference type="InterPro" id="IPR050121">
    <property type="entry name" value="Cytochrome_P450_monoxygenase"/>
</dbReference>
<evidence type="ECO:0000313" key="16">
    <source>
        <dbReference type="Proteomes" id="UP000824998"/>
    </source>
</evidence>
<dbReference type="GO" id="GO:1902181">
    <property type="term" value="P:verruculogen biosynthetic process"/>
    <property type="evidence" value="ECO:0007669"/>
    <property type="project" value="UniProtKB-ARBA"/>
</dbReference>
<protein>
    <submittedName>
        <fullName evidence="15">Cytochrome protein</fullName>
    </submittedName>
</protein>
<gene>
    <name evidence="15" type="ORF">BJ875DRAFT_504208</name>
</gene>
<dbReference type="PRINTS" id="PR00385">
    <property type="entry name" value="P450"/>
</dbReference>
<dbReference type="GO" id="GO:0016705">
    <property type="term" value="F:oxidoreductase activity, acting on paired donors, with incorporation or reduction of molecular oxygen"/>
    <property type="evidence" value="ECO:0007669"/>
    <property type="project" value="InterPro"/>
</dbReference>
<evidence type="ECO:0000256" key="10">
    <source>
        <dbReference type="ARBA" id="ARBA00023033"/>
    </source>
</evidence>
<evidence type="ECO:0000256" key="14">
    <source>
        <dbReference type="SAM" id="Phobius"/>
    </source>
</evidence>
<keyword evidence="4 12" id="KW-0349">Heme</keyword>
<keyword evidence="7 14" id="KW-1133">Transmembrane helix</keyword>
<evidence type="ECO:0000256" key="6">
    <source>
        <dbReference type="ARBA" id="ARBA00022723"/>
    </source>
</evidence>
<dbReference type="PANTHER" id="PTHR24305">
    <property type="entry name" value="CYTOCHROME P450"/>
    <property type="match status" value="1"/>
</dbReference>
<feature type="binding site" description="axial binding residue" evidence="12">
    <location>
        <position position="458"/>
    </location>
    <ligand>
        <name>heme</name>
        <dbReference type="ChEBI" id="CHEBI:30413"/>
    </ligand>
    <ligandPart>
        <name>Fe</name>
        <dbReference type="ChEBI" id="CHEBI:18248"/>
    </ligandPart>
</feature>
<name>A0A9P8C6C5_9HELO</name>
<dbReference type="GO" id="GO:0005506">
    <property type="term" value="F:iron ion binding"/>
    <property type="evidence" value="ECO:0007669"/>
    <property type="project" value="InterPro"/>
</dbReference>
<dbReference type="EMBL" id="MU251440">
    <property type="protein sequence ID" value="KAG9235155.1"/>
    <property type="molecule type" value="Genomic_DNA"/>
</dbReference>
<accession>A0A9P8C6C5</accession>
<evidence type="ECO:0000256" key="8">
    <source>
        <dbReference type="ARBA" id="ARBA00023002"/>
    </source>
</evidence>
<dbReference type="FunFam" id="1.10.630.10:FF:000063">
    <property type="entry name" value="Cytochrome P450 monooxygenase"/>
    <property type="match status" value="1"/>
</dbReference>
<dbReference type="GO" id="GO:0020037">
    <property type="term" value="F:heme binding"/>
    <property type="evidence" value="ECO:0007669"/>
    <property type="project" value="InterPro"/>
</dbReference>
<feature type="transmembrane region" description="Helical" evidence="14">
    <location>
        <begin position="12"/>
        <end position="36"/>
    </location>
</feature>
<evidence type="ECO:0000256" key="1">
    <source>
        <dbReference type="ARBA" id="ARBA00001971"/>
    </source>
</evidence>
<dbReference type="InterPro" id="IPR001128">
    <property type="entry name" value="Cyt_P450"/>
</dbReference>
<keyword evidence="16" id="KW-1185">Reference proteome</keyword>
<comment type="cofactor">
    <cofactor evidence="1 12">
        <name>heme</name>
        <dbReference type="ChEBI" id="CHEBI:30413"/>
    </cofactor>
</comment>
<comment type="subcellular location">
    <subcellularLocation>
        <location evidence="2">Membrane</location>
    </subcellularLocation>
</comment>
<keyword evidence="11 14" id="KW-0472">Membrane</keyword>
<evidence type="ECO:0000256" key="13">
    <source>
        <dbReference type="RuleBase" id="RU000461"/>
    </source>
</evidence>
<evidence type="ECO:0000256" key="11">
    <source>
        <dbReference type="ARBA" id="ARBA00023136"/>
    </source>
</evidence>
<dbReference type="SUPFAM" id="SSF48264">
    <property type="entry name" value="Cytochrome P450"/>
    <property type="match status" value="1"/>
</dbReference>
<evidence type="ECO:0000256" key="2">
    <source>
        <dbReference type="ARBA" id="ARBA00004370"/>
    </source>
</evidence>
<proteinExistence type="inferred from homology"/>
<evidence type="ECO:0000256" key="7">
    <source>
        <dbReference type="ARBA" id="ARBA00022989"/>
    </source>
</evidence>
<dbReference type="GO" id="GO:0004497">
    <property type="term" value="F:monooxygenase activity"/>
    <property type="evidence" value="ECO:0007669"/>
    <property type="project" value="UniProtKB-KW"/>
</dbReference>
<keyword evidence="6 12" id="KW-0479">Metal-binding</keyword>
<dbReference type="Gene3D" id="1.10.630.10">
    <property type="entry name" value="Cytochrome P450"/>
    <property type="match status" value="1"/>
</dbReference>
<comment type="caution">
    <text evidence="15">The sequence shown here is derived from an EMBL/GenBank/DDBJ whole genome shotgun (WGS) entry which is preliminary data.</text>
</comment>
<dbReference type="InterPro" id="IPR017972">
    <property type="entry name" value="Cyt_P450_CS"/>
</dbReference>
<keyword evidence="5 14" id="KW-0812">Transmembrane</keyword>
<sequence>MELVSNISGRVLLPFIFCLVAAGLSYVVGLVVYRLWFHPLSKFPGPLLAKVTNLYGGYHAYKGDIHVDMWRCHEVYGDYVRYAPNRLLVNTNTGLKEIYSYSRNYQKSKVYNAMVHRAPNTLTCIDKTKHGRKRRVISQGFSDAALRGFENTLLTHIRKMCNQLAPDVSPEELDSKSTPWSEGQNMARWSNYLTFDIMSDVIFGESYALLEKPQNRFVVEAIETSNVRTSVLIQAAEVGIHRLDRYLFPQSIIARNKFIKFVNGLLRERMSAKPIKRQDVFSFLLDAKDPETQEGLGMAEIGAESTTMIVAGSDTTSTAIASTFFYLMHHPECYHKALNEVRSAFASHEDVGLGSALNSCIYLRACIDESMRMSPPAAVAPWREIVGAKVTIDGQSIPRGCEVGTGIYAIHHNAAYYPNPFGYRPERWCAESAPGVKADSVVLAQSAFNPFSIGPRGCVGKGLAMTELMLTMAMMLSRFDLELVKGPERMAGCGNENEEFGRHREKEYQLFDHITAAKNGPVIQFRPRI</sequence>
<dbReference type="PROSITE" id="PS00086">
    <property type="entry name" value="CYTOCHROME_P450"/>
    <property type="match status" value="1"/>
</dbReference>
<dbReference type="PRINTS" id="PR00463">
    <property type="entry name" value="EP450I"/>
</dbReference>
<keyword evidence="8 13" id="KW-0560">Oxidoreductase</keyword>